<dbReference type="Gene3D" id="3.40.50.300">
    <property type="entry name" value="P-loop containing nucleotide triphosphate hydrolases"/>
    <property type="match status" value="1"/>
</dbReference>
<organism evidence="3">
    <name type="scientific">viral metagenome</name>
    <dbReference type="NCBI Taxonomy" id="1070528"/>
    <lineage>
        <taxon>unclassified sequences</taxon>
        <taxon>metagenomes</taxon>
        <taxon>organismal metagenomes</taxon>
    </lineage>
</organism>
<dbReference type="EMBL" id="MT141332">
    <property type="protein sequence ID" value="QJA58630.1"/>
    <property type="molecule type" value="Genomic_DNA"/>
</dbReference>
<sequence length="366" mass="41215">MIKSVVIKNFQSHTNTKIDFCSGLNVIAGASDSGKSSILRAIGWLIKNRPSGDAIRNWDCKKNDPVTVTISLEDNNKEETITKERIGSTSKYVSSKFGALDVIGRDVPEEVTRLLNLSEPSFQTQHDAYFLLNDSPGSIAKTLNDLVGLSIIDTIFKNINSQALASKRRVEESQNSVKSLQIEIDKLQYLDSLDKELTEAGQLLETLNTKKVRLDGLSYILQGIDNTEGGLAQIKKILPAEKEVVVIKNKQQRLSILQTKHSQITNLIKSIEESITRLDEEKEWLTIEKPFLAVKKKVTQLEELKSRENILKRLVERCVSTKELIEGTVEKISKAKIEFKDTLKRNKVCPVCFRPFDKKTIEGMVE</sequence>
<feature type="coiled-coil region" evidence="1">
    <location>
        <begin position="170"/>
        <end position="210"/>
    </location>
</feature>
<dbReference type="PANTHER" id="PTHR32114">
    <property type="entry name" value="ABC TRANSPORTER ABCH.3"/>
    <property type="match status" value="1"/>
</dbReference>
<evidence type="ECO:0000259" key="2">
    <source>
        <dbReference type="Pfam" id="PF13476"/>
    </source>
</evidence>
<evidence type="ECO:0000256" key="1">
    <source>
        <dbReference type="SAM" id="Coils"/>
    </source>
</evidence>
<dbReference type="GO" id="GO:0016887">
    <property type="term" value="F:ATP hydrolysis activity"/>
    <property type="evidence" value="ECO:0007669"/>
    <property type="project" value="InterPro"/>
</dbReference>
<protein>
    <submittedName>
        <fullName evidence="3">Putative ATPase domain containing protein</fullName>
    </submittedName>
</protein>
<dbReference type="SUPFAM" id="SSF52540">
    <property type="entry name" value="P-loop containing nucleoside triphosphate hydrolases"/>
    <property type="match status" value="1"/>
</dbReference>
<gene>
    <name evidence="3" type="ORF">MM415B01433_0021</name>
</gene>
<dbReference type="InterPro" id="IPR038729">
    <property type="entry name" value="Rad50/SbcC_AAA"/>
</dbReference>
<dbReference type="InterPro" id="IPR027417">
    <property type="entry name" value="P-loop_NTPase"/>
</dbReference>
<dbReference type="PANTHER" id="PTHR32114:SF2">
    <property type="entry name" value="ABC TRANSPORTER ABCH.3"/>
    <property type="match status" value="1"/>
</dbReference>
<reference evidence="3" key="1">
    <citation type="submission" date="2020-03" db="EMBL/GenBank/DDBJ databases">
        <title>The deep terrestrial virosphere.</title>
        <authorList>
            <person name="Holmfeldt K."/>
            <person name="Nilsson E."/>
            <person name="Simone D."/>
            <person name="Lopez-Fernandez M."/>
            <person name="Wu X."/>
            <person name="de Brujin I."/>
            <person name="Lundin D."/>
            <person name="Andersson A."/>
            <person name="Bertilsson S."/>
            <person name="Dopson M."/>
        </authorList>
    </citation>
    <scope>NUCLEOTIDE SEQUENCE</scope>
    <source>
        <strain evidence="3">MM415B01433</strain>
    </source>
</reference>
<evidence type="ECO:0000313" key="3">
    <source>
        <dbReference type="EMBL" id="QJA58630.1"/>
    </source>
</evidence>
<accession>A0A6M3ILW2</accession>
<dbReference type="Pfam" id="PF13476">
    <property type="entry name" value="AAA_23"/>
    <property type="match status" value="1"/>
</dbReference>
<proteinExistence type="predicted"/>
<keyword evidence="1" id="KW-0175">Coiled coil</keyword>
<dbReference type="GO" id="GO:0006302">
    <property type="term" value="P:double-strand break repair"/>
    <property type="evidence" value="ECO:0007669"/>
    <property type="project" value="InterPro"/>
</dbReference>
<dbReference type="AlphaFoldDB" id="A0A6M3ILW2"/>
<name>A0A6M3ILW2_9ZZZZ</name>
<feature type="domain" description="Rad50/SbcC-type AAA" evidence="2">
    <location>
        <begin position="5"/>
        <end position="209"/>
    </location>
</feature>